<evidence type="ECO:0000259" key="2">
    <source>
        <dbReference type="PROSITE" id="PS51746"/>
    </source>
</evidence>
<dbReference type="InterPro" id="IPR036457">
    <property type="entry name" value="PPM-type-like_dom_sf"/>
</dbReference>
<dbReference type="GO" id="GO:0016791">
    <property type="term" value="F:phosphatase activity"/>
    <property type="evidence" value="ECO:0007669"/>
    <property type="project" value="TreeGrafter"/>
</dbReference>
<dbReference type="PROSITE" id="PS51746">
    <property type="entry name" value="PPM_2"/>
    <property type="match status" value="1"/>
</dbReference>
<accession>A0A5S5CNS2</accession>
<dbReference type="Pfam" id="PF07228">
    <property type="entry name" value="SpoIIE"/>
    <property type="match status" value="1"/>
</dbReference>
<organism evidence="3 4">
    <name type="scientific">Blastococcus xanthinilyticus</name>
    <dbReference type="NCBI Taxonomy" id="1564164"/>
    <lineage>
        <taxon>Bacteria</taxon>
        <taxon>Bacillati</taxon>
        <taxon>Actinomycetota</taxon>
        <taxon>Actinomycetes</taxon>
        <taxon>Geodermatophilales</taxon>
        <taxon>Geodermatophilaceae</taxon>
        <taxon>Blastococcus</taxon>
    </lineage>
</organism>
<keyword evidence="4" id="KW-1185">Reference proteome</keyword>
<proteinExistence type="predicted"/>
<evidence type="ECO:0000256" key="1">
    <source>
        <dbReference type="ARBA" id="ARBA00022801"/>
    </source>
</evidence>
<sequence length="477" mass="51443">MTAKPRQPALVAGYAHADLSLEQLWVRYFALGGTADLMEVDAYLSGLATLPDDQHDLLAHAVNERLDELLARHRVPYTHTLRTGRPSTGPLAAVVTLLEAAGTAPPERLPALVGDAGRALGVDVTVHRIDHEQRCLVRLGHAGAAGRRRLDVGSTMAGRAFRTSQVVSSDRDGRPRLWVPVVDGADRLGVLEVRVEDAAALYDPALRDQCRWLASLLGHVLASVEVYGDGLERPRRIRPMSPSAELVWQQLPPLTAATESFVLAGRLEPSYDIGGDAFDYALSEQAVSLAIFDAVGHGMHAGLMTAATLAGYRSARRDGRSVFDQAGAIDEVVARQFPGSQFVTGVIGEVEVGSGRLRYVNAGHPPPLLLRDGRVVKQLEGGRRVPFGLDSRGLVVGEEMLQPGDWLALYTDGITEARDAHGTWFGEQRLAEFLTRAIGAGQPPAETVRRLTAAVLDHQGGLLQDDASVLLARWKQP</sequence>
<comment type="caution">
    <text evidence="3">The sequence shown here is derived from an EMBL/GenBank/DDBJ whole genome shotgun (WGS) entry which is preliminary data.</text>
</comment>
<dbReference type="PANTHER" id="PTHR43156">
    <property type="entry name" value="STAGE II SPORULATION PROTEIN E-RELATED"/>
    <property type="match status" value="1"/>
</dbReference>
<dbReference type="InterPro" id="IPR052016">
    <property type="entry name" value="Bact_Sigma-Reg"/>
</dbReference>
<dbReference type="SMART" id="SM00331">
    <property type="entry name" value="PP2C_SIG"/>
    <property type="match status" value="1"/>
</dbReference>
<dbReference type="SUPFAM" id="SSF81606">
    <property type="entry name" value="PP2C-like"/>
    <property type="match status" value="1"/>
</dbReference>
<protein>
    <submittedName>
        <fullName evidence="3">Serine phosphatase RsbU (Regulator of sigma subunit)</fullName>
    </submittedName>
</protein>
<name>A0A5S5CNS2_9ACTN</name>
<keyword evidence="1" id="KW-0378">Hydrolase</keyword>
<reference evidence="3 4" key="1">
    <citation type="submission" date="2019-07" db="EMBL/GenBank/DDBJ databases">
        <title>Genomic Encyclopedia of Archaeal and Bacterial Type Strains, Phase II (KMG-II): from individual species to whole genera.</title>
        <authorList>
            <person name="Goeker M."/>
        </authorList>
    </citation>
    <scope>NUCLEOTIDE SEQUENCE [LARGE SCALE GENOMIC DNA]</scope>
    <source>
        <strain evidence="3 4">DSM 46842</strain>
    </source>
</reference>
<dbReference type="Gene3D" id="3.60.40.10">
    <property type="entry name" value="PPM-type phosphatase domain"/>
    <property type="match status" value="1"/>
</dbReference>
<evidence type="ECO:0000313" key="3">
    <source>
        <dbReference type="EMBL" id="TYP84644.1"/>
    </source>
</evidence>
<dbReference type="EMBL" id="VNHW01000014">
    <property type="protein sequence ID" value="TYP84644.1"/>
    <property type="molecule type" value="Genomic_DNA"/>
</dbReference>
<feature type="domain" description="PPM-type phosphatase" evidence="2">
    <location>
        <begin position="257"/>
        <end position="474"/>
    </location>
</feature>
<dbReference type="SUPFAM" id="SSF55781">
    <property type="entry name" value="GAF domain-like"/>
    <property type="match status" value="1"/>
</dbReference>
<gene>
    <name evidence="3" type="ORF">BD833_11473</name>
</gene>
<evidence type="ECO:0000313" key="4">
    <source>
        <dbReference type="Proteomes" id="UP000322499"/>
    </source>
</evidence>
<dbReference type="AlphaFoldDB" id="A0A5S5CNS2"/>
<dbReference type="InterPro" id="IPR001932">
    <property type="entry name" value="PPM-type_phosphatase-like_dom"/>
</dbReference>
<dbReference type="PANTHER" id="PTHR43156:SF2">
    <property type="entry name" value="STAGE II SPORULATION PROTEIN E"/>
    <property type="match status" value="1"/>
</dbReference>
<dbReference type="Proteomes" id="UP000322499">
    <property type="component" value="Unassembled WGS sequence"/>
</dbReference>